<name>A0AAD2YA60_STRAP</name>
<dbReference type="PANTHER" id="PTHR33841">
    <property type="entry name" value="DNA METHYLTRANSFERASE YEEA-RELATED"/>
    <property type="match status" value="1"/>
</dbReference>
<evidence type="ECO:0000259" key="6">
    <source>
        <dbReference type="Pfam" id="PF07669"/>
    </source>
</evidence>
<keyword evidence="2 7" id="KW-0489">Methyltransferase</keyword>
<dbReference type="EC" id="2.1.1.72" evidence="1"/>
<dbReference type="GO" id="GO:0003676">
    <property type="term" value="F:nucleic acid binding"/>
    <property type="evidence" value="ECO:0007669"/>
    <property type="project" value="InterPro"/>
</dbReference>
<keyword evidence="3" id="KW-0808">Transferase</keyword>
<evidence type="ECO:0000256" key="3">
    <source>
        <dbReference type="ARBA" id="ARBA00022679"/>
    </source>
</evidence>
<proteinExistence type="predicted"/>
<dbReference type="Proteomes" id="UP000006614">
    <property type="component" value="Unassembled WGS sequence"/>
</dbReference>
<dbReference type="InterPro" id="IPR050953">
    <property type="entry name" value="N4_N6_ade-DNA_methylase"/>
</dbReference>
<dbReference type="InterPro" id="IPR011639">
    <property type="entry name" value="MethylTrfase_TaqI-like_dom"/>
</dbReference>
<evidence type="ECO:0000256" key="2">
    <source>
        <dbReference type="ARBA" id="ARBA00022603"/>
    </source>
</evidence>
<keyword evidence="4" id="KW-0949">S-adenosyl-L-methionine</keyword>
<gene>
    <name evidence="7" type="ORF">HMPREF1126_0763</name>
</gene>
<dbReference type="RefSeq" id="WP_003040888.1">
    <property type="nucleotide sequence ID" value="NZ_ALJO01000005.1"/>
</dbReference>
<reference evidence="7 8" key="1">
    <citation type="submission" date="2012-07" db="EMBL/GenBank/DDBJ databases">
        <authorList>
            <person name="Durkin A.S."/>
            <person name="McCorrison J."/>
            <person name="Torralba M."/>
            <person name="Gillis M."/>
            <person name="Methe B."/>
            <person name="Sutton G."/>
            <person name="Nelson K.E."/>
        </authorList>
    </citation>
    <scope>NUCLEOTIDE SEQUENCE [LARGE SCALE GENOMIC DNA]</scope>
    <source>
        <strain evidence="7 8">SK1138</strain>
    </source>
</reference>
<evidence type="ECO:0000313" key="8">
    <source>
        <dbReference type="Proteomes" id="UP000006614"/>
    </source>
</evidence>
<dbReference type="GO" id="GO:0032259">
    <property type="term" value="P:methylation"/>
    <property type="evidence" value="ECO:0007669"/>
    <property type="project" value="UniProtKB-KW"/>
</dbReference>
<comment type="catalytic activity">
    <reaction evidence="5">
        <text>a 2'-deoxyadenosine in DNA + S-adenosyl-L-methionine = an N(6)-methyl-2'-deoxyadenosine in DNA + S-adenosyl-L-homocysteine + H(+)</text>
        <dbReference type="Rhea" id="RHEA:15197"/>
        <dbReference type="Rhea" id="RHEA-COMP:12418"/>
        <dbReference type="Rhea" id="RHEA-COMP:12419"/>
        <dbReference type="ChEBI" id="CHEBI:15378"/>
        <dbReference type="ChEBI" id="CHEBI:57856"/>
        <dbReference type="ChEBI" id="CHEBI:59789"/>
        <dbReference type="ChEBI" id="CHEBI:90615"/>
        <dbReference type="ChEBI" id="CHEBI:90616"/>
        <dbReference type="EC" id="2.1.1.72"/>
    </reaction>
</comment>
<feature type="domain" description="Type II methyltransferase M.TaqI-like" evidence="6">
    <location>
        <begin position="75"/>
        <end position="211"/>
    </location>
</feature>
<dbReference type="EMBL" id="ALJO01000005">
    <property type="protein sequence ID" value="EJP26346.1"/>
    <property type="molecule type" value="Genomic_DNA"/>
</dbReference>
<dbReference type="PRINTS" id="PR00507">
    <property type="entry name" value="N12N6MTFRASE"/>
</dbReference>
<dbReference type="PANTHER" id="PTHR33841:SF1">
    <property type="entry name" value="DNA METHYLTRANSFERASE A"/>
    <property type="match status" value="1"/>
</dbReference>
<evidence type="ECO:0000256" key="4">
    <source>
        <dbReference type="ARBA" id="ARBA00022691"/>
    </source>
</evidence>
<organism evidence="7 8">
    <name type="scientific">Streptococcus anginosus SK1138</name>
    <dbReference type="NCBI Taxonomy" id="1161422"/>
    <lineage>
        <taxon>Bacteria</taxon>
        <taxon>Bacillati</taxon>
        <taxon>Bacillota</taxon>
        <taxon>Bacilli</taxon>
        <taxon>Lactobacillales</taxon>
        <taxon>Streptococcaceae</taxon>
        <taxon>Streptococcus</taxon>
        <taxon>Streptococcus anginosus group</taxon>
    </lineage>
</organism>
<evidence type="ECO:0000256" key="5">
    <source>
        <dbReference type="ARBA" id="ARBA00047942"/>
    </source>
</evidence>
<evidence type="ECO:0000256" key="1">
    <source>
        <dbReference type="ARBA" id="ARBA00011900"/>
    </source>
</evidence>
<sequence length="459" mass="53778">MKKFQVFTPSQYVEQMLDEVGYQGVEILKKTFLENSVGEGNILLAAIKRYVMVAKQEGFSTEEIQSDLEKYFISFEIDEVVLNTCIERLNQLISEYGIKDVKWDIRKEDYLKSSIEMPVNYIVGNPPYITYQELKEKDRVYLKANFISCYKGKFDYCYAFTEKSLRDLSETGKLAYLIPSSIFKNVFAYNLRNLMINNLIKIVDYKHTHIFGKILTSSAVIIIDNNNISSNFDYSDVDNKRFLTINKRNLSEKWYFEYNTNKIKSDITFGELFKVSNSVATLSNEVFIVSEEMDLELECEILRPAASPRRLSKNIIEKIIFPYKYENDELIRYSKEEFEMSFPKVTSYLREQKKILDKRKSDGEWFEYGRSQGLKFMNQEKLMISSVITEKVNVYKLDSQTIPYSGFYIIPIAEETLDFAKEILESKEFYSYLETRAINASGKSIRISVNDVKNYPIKK</sequence>
<evidence type="ECO:0000313" key="7">
    <source>
        <dbReference type="EMBL" id="EJP26346.1"/>
    </source>
</evidence>
<comment type="caution">
    <text evidence="7">The sequence shown here is derived from an EMBL/GenBank/DDBJ whole genome shotgun (WGS) entry which is preliminary data.</text>
</comment>
<dbReference type="PROSITE" id="PS00092">
    <property type="entry name" value="N6_MTASE"/>
    <property type="match status" value="1"/>
</dbReference>
<dbReference type="AlphaFoldDB" id="A0AAD2YA60"/>
<accession>A0AAD2YA60</accession>
<dbReference type="InterPro" id="IPR002052">
    <property type="entry name" value="DNA_methylase_N6_adenine_CS"/>
</dbReference>
<dbReference type="GO" id="GO:0006304">
    <property type="term" value="P:DNA modification"/>
    <property type="evidence" value="ECO:0007669"/>
    <property type="project" value="InterPro"/>
</dbReference>
<dbReference type="Pfam" id="PF07669">
    <property type="entry name" value="Eco57I"/>
    <property type="match status" value="1"/>
</dbReference>
<dbReference type="SUPFAM" id="SSF53335">
    <property type="entry name" value="S-adenosyl-L-methionine-dependent methyltransferases"/>
    <property type="match status" value="1"/>
</dbReference>
<dbReference type="InterPro" id="IPR029063">
    <property type="entry name" value="SAM-dependent_MTases_sf"/>
</dbReference>
<dbReference type="GO" id="GO:0009007">
    <property type="term" value="F:site-specific DNA-methyltransferase (adenine-specific) activity"/>
    <property type="evidence" value="ECO:0007669"/>
    <property type="project" value="UniProtKB-EC"/>
</dbReference>
<dbReference type="Gene3D" id="3.40.50.150">
    <property type="entry name" value="Vaccinia Virus protein VP39"/>
    <property type="match status" value="1"/>
</dbReference>
<protein>
    <recommendedName>
        <fullName evidence="1">site-specific DNA-methyltransferase (adenine-specific)</fullName>
        <ecNumber evidence="1">2.1.1.72</ecNumber>
    </recommendedName>
</protein>